<sequence>MAKFTMPVETKTPLVLLSGLAADARIFTPQKVAFPQLRCPVWSPPHRQESIDEYAQRLAETLDPGPCVIGAASFGGIVALHLAEHVDAQAVILIGSIKSPSQLPVYARCARPFRFLIPFLPIRFLQLLSRPMTARRLKRFTPFAHGLACQFRDSDPRVFKWSLSRILDWSLAPVPSCPVYHLHGDRDWTLPVKYTDPDKVVAGAGHVLSLTHPDEVNSYLKDVLSQKSLE</sequence>
<name>A0A2G1VZ80_9BACT</name>
<dbReference type="Gene3D" id="3.40.50.1820">
    <property type="entry name" value="alpha/beta hydrolase"/>
    <property type="match status" value="1"/>
</dbReference>
<organism evidence="2 3">
    <name type="scientific">Rhodopirellula bahusiensis</name>
    <dbReference type="NCBI Taxonomy" id="2014065"/>
    <lineage>
        <taxon>Bacteria</taxon>
        <taxon>Pseudomonadati</taxon>
        <taxon>Planctomycetota</taxon>
        <taxon>Planctomycetia</taxon>
        <taxon>Pirellulales</taxon>
        <taxon>Pirellulaceae</taxon>
        <taxon>Rhodopirellula</taxon>
    </lineage>
</organism>
<evidence type="ECO:0000259" key="1">
    <source>
        <dbReference type="Pfam" id="PF12697"/>
    </source>
</evidence>
<comment type="caution">
    <text evidence="2">The sequence shown here is derived from an EMBL/GenBank/DDBJ whole genome shotgun (WGS) entry which is preliminary data.</text>
</comment>
<evidence type="ECO:0000313" key="2">
    <source>
        <dbReference type="EMBL" id="PHQ32108.1"/>
    </source>
</evidence>
<dbReference type="OrthoDB" id="211846at2"/>
<dbReference type="InterPro" id="IPR029058">
    <property type="entry name" value="AB_hydrolase_fold"/>
</dbReference>
<keyword evidence="3" id="KW-1185">Reference proteome</keyword>
<dbReference type="EMBL" id="NIZW01000032">
    <property type="protein sequence ID" value="PHQ32108.1"/>
    <property type="molecule type" value="Genomic_DNA"/>
</dbReference>
<protein>
    <submittedName>
        <fullName evidence="2">Alpha/beta hydrolase</fullName>
    </submittedName>
</protein>
<proteinExistence type="predicted"/>
<dbReference type="AlphaFoldDB" id="A0A2G1VZ80"/>
<reference evidence="2 3" key="1">
    <citation type="submission" date="2017-06" db="EMBL/GenBank/DDBJ databases">
        <title>Description of Rhodopirellula bahusiensis sp. nov.</title>
        <authorList>
            <person name="Kizina J."/>
            <person name="Harder J."/>
        </authorList>
    </citation>
    <scope>NUCLEOTIDE SEQUENCE [LARGE SCALE GENOMIC DNA]</scope>
    <source>
        <strain evidence="2 3">SWK21</strain>
    </source>
</reference>
<gene>
    <name evidence="2" type="ORF">CEE69_27305</name>
</gene>
<evidence type="ECO:0000313" key="3">
    <source>
        <dbReference type="Proteomes" id="UP000225740"/>
    </source>
</evidence>
<feature type="domain" description="AB hydrolase-1" evidence="1">
    <location>
        <begin position="45"/>
        <end position="217"/>
    </location>
</feature>
<dbReference type="InterPro" id="IPR000073">
    <property type="entry name" value="AB_hydrolase_1"/>
</dbReference>
<dbReference type="SUPFAM" id="SSF53474">
    <property type="entry name" value="alpha/beta-Hydrolases"/>
    <property type="match status" value="1"/>
</dbReference>
<dbReference type="Proteomes" id="UP000225740">
    <property type="component" value="Unassembled WGS sequence"/>
</dbReference>
<keyword evidence="2" id="KW-0378">Hydrolase</keyword>
<dbReference type="RefSeq" id="WP_099263780.1">
    <property type="nucleotide sequence ID" value="NZ_NIZW01000032.1"/>
</dbReference>
<dbReference type="GO" id="GO:0016787">
    <property type="term" value="F:hydrolase activity"/>
    <property type="evidence" value="ECO:0007669"/>
    <property type="project" value="UniProtKB-KW"/>
</dbReference>
<accession>A0A2G1VZ80</accession>
<dbReference type="GeneID" id="90611586"/>
<dbReference type="Pfam" id="PF12697">
    <property type="entry name" value="Abhydrolase_6"/>
    <property type="match status" value="1"/>
</dbReference>